<keyword evidence="8" id="KW-1185">Reference proteome</keyword>
<gene>
    <name evidence="7" type="ORF">TPA0598_05_03200</name>
</gene>
<dbReference type="OrthoDB" id="2570341at2"/>
<dbReference type="SUPFAM" id="SSF46689">
    <property type="entry name" value="Homeodomain-like"/>
    <property type="match status" value="1"/>
</dbReference>
<reference evidence="7 8" key="2">
    <citation type="journal article" date="2015" name="Stand. Genomic Sci.">
        <title>Draft genome sequence of marine-derived Streptomyces sp. TP-A0598, a producer of anti-MRSA antibiotic lydicamycins.</title>
        <authorList>
            <person name="Komaki H."/>
            <person name="Ichikawa N."/>
            <person name="Hosoyama A."/>
            <person name="Fujita N."/>
            <person name="Igarashi Y."/>
        </authorList>
    </citation>
    <scope>NUCLEOTIDE SEQUENCE [LARGE SCALE GENOMIC DNA]</scope>
    <source>
        <strain evidence="7 8">NBRC 110027</strain>
    </source>
</reference>
<comment type="caution">
    <text evidence="7">The sequence shown here is derived from an EMBL/GenBank/DDBJ whole genome shotgun (WGS) entry which is preliminary data.</text>
</comment>
<dbReference type="Proteomes" id="UP000048965">
    <property type="component" value="Unassembled WGS sequence"/>
</dbReference>
<dbReference type="Pfam" id="PF00440">
    <property type="entry name" value="TetR_N"/>
    <property type="match status" value="1"/>
</dbReference>
<dbReference type="PROSITE" id="PS50977">
    <property type="entry name" value="HTH_TETR_2"/>
    <property type="match status" value="1"/>
</dbReference>
<reference evidence="8" key="1">
    <citation type="submission" date="2014-09" db="EMBL/GenBank/DDBJ databases">
        <title>Whole genome shotgun sequence of Streptomyces sp. NBRC 110027.</title>
        <authorList>
            <person name="Komaki H."/>
            <person name="Ichikawa N."/>
            <person name="Katano-Makiyama Y."/>
            <person name="Hosoyama A."/>
            <person name="Hashimoto M."/>
            <person name="Uohara A."/>
            <person name="Kitahashi Y."/>
            <person name="Ohji S."/>
            <person name="Kimura A."/>
            <person name="Yamazoe A."/>
            <person name="Igarashi Y."/>
            <person name="Fujita N."/>
        </authorList>
    </citation>
    <scope>NUCLEOTIDE SEQUENCE [LARGE SCALE GENOMIC DNA]</scope>
    <source>
        <strain evidence="8">NBRC 110027</strain>
    </source>
</reference>
<dbReference type="InterPro" id="IPR004111">
    <property type="entry name" value="Repressor_TetR_C"/>
</dbReference>
<feature type="region of interest" description="Disordered" evidence="5">
    <location>
        <begin position="1"/>
        <end position="27"/>
    </location>
</feature>
<sequence length="260" mass="28544">MASKKTADAEGRRPSGSAADAPDPAEVSLWERLDRPAPAPRATLTPQKIAAAAVRIADTDGIEAVTMRRLATELGVAPMAAYRYVSGKGDVLDLMTDAVYADLQLPDDLENWREVMRAHALRTREIVLRHPWLIQISSPQALRALTPSRMASAERALSSLDGLGLDVDTMMAVVGTVASYVHGAVSAECAQYSLMQEQGWDSPDDLRIALGPQMRYLMSTGRYPTYHRYLREAVHKDDPQWRFETGLDSVLDGIAARLDI</sequence>
<keyword evidence="2 4" id="KW-0238">DNA-binding</keyword>
<feature type="DNA-binding region" description="H-T-H motif" evidence="4">
    <location>
        <begin position="66"/>
        <end position="85"/>
    </location>
</feature>
<dbReference type="GO" id="GO:0000976">
    <property type="term" value="F:transcription cis-regulatory region binding"/>
    <property type="evidence" value="ECO:0007669"/>
    <property type="project" value="TreeGrafter"/>
</dbReference>
<dbReference type="InterPro" id="IPR050109">
    <property type="entry name" value="HTH-type_TetR-like_transc_reg"/>
</dbReference>
<evidence type="ECO:0000256" key="4">
    <source>
        <dbReference type="PROSITE-ProRule" id="PRU00335"/>
    </source>
</evidence>
<feature type="domain" description="HTH tetR-type" evidence="6">
    <location>
        <begin position="43"/>
        <end position="103"/>
    </location>
</feature>
<evidence type="ECO:0000256" key="5">
    <source>
        <dbReference type="SAM" id="MobiDB-lite"/>
    </source>
</evidence>
<dbReference type="Gene3D" id="1.10.357.10">
    <property type="entry name" value="Tetracycline Repressor, domain 2"/>
    <property type="match status" value="1"/>
</dbReference>
<dbReference type="RefSeq" id="WP_052718985.1">
    <property type="nucleotide sequence ID" value="NZ_BBNO01000005.1"/>
</dbReference>
<dbReference type="GO" id="GO:0045892">
    <property type="term" value="P:negative regulation of DNA-templated transcription"/>
    <property type="evidence" value="ECO:0007669"/>
    <property type="project" value="InterPro"/>
</dbReference>
<dbReference type="Gene3D" id="1.10.10.60">
    <property type="entry name" value="Homeodomain-like"/>
    <property type="match status" value="1"/>
</dbReference>
<evidence type="ECO:0000313" key="8">
    <source>
        <dbReference type="Proteomes" id="UP000048965"/>
    </source>
</evidence>
<name>A0A0P4RAI1_9ACTN</name>
<evidence type="ECO:0000256" key="1">
    <source>
        <dbReference type="ARBA" id="ARBA00023015"/>
    </source>
</evidence>
<dbReference type="SUPFAM" id="SSF48498">
    <property type="entry name" value="Tetracyclin repressor-like, C-terminal domain"/>
    <property type="match status" value="1"/>
</dbReference>
<keyword evidence="1" id="KW-0805">Transcription regulation</keyword>
<evidence type="ECO:0000256" key="2">
    <source>
        <dbReference type="ARBA" id="ARBA00023125"/>
    </source>
</evidence>
<dbReference type="EMBL" id="BBNO01000005">
    <property type="protein sequence ID" value="GAO09598.1"/>
    <property type="molecule type" value="Genomic_DNA"/>
</dbReference>
<proteinExistence type="predicted"/>
<dbReference type="GO" id="GO:0003700">
    <property type="term" value="F:DNA-binding transcription factor activity"/>
    <property type="evidence" value="ECO:0007669"/>
    <property type="project" value="TreeGrafter"/>
</dbReference>
<dbReference type="Pfam" id="PF02909">
    <property type="entry name" value="TetR_C_1"/>
    <property type="match status" value="1"/>
</dbReference>
<protein>
    <submittedName>
        <fullName evidence="7">Putative TetR family transcriptional regulator</fullName>
    </submittedName>
</protein>
<dbReference type="InterPro" id="IPR001647">
    <property type="entry name" value="HTH_TetR"/>
</dbReference>
<dbReference type="InterPro" id="IPR036271">
    <property type="entry name" value="Tet_transcr_reg_TetR-rel_C_sf"/>
</dbReference>
<evidence type="ECO:0000259" key="6">
    <source>
        <dbReference type="PROSITE" id="PS50977"/>
    </source>
</evidence>
<dbReference type="InterPro" id="IPR009057">
    <property type="entry name" value="Homeodomain-like_sf"/>
</dbReference>
<evidence type="ECO:0000256" key="3">
    <source>
        <dbReference type="ARBA" id="ARBA00023163"/>
    </source>
</evidence>
<dbReference type="PANTHER" id="PTHR30055">
    <property type="entry name" value="HTH-TYPE TRANSCRIPTIONAL REGULATOR RUTR"/>
    <property type="match status" value="1"/>
</dbReference>
<accession>A0A0P4RAI1</accession>
<feature type="compositionally biased region" description="Basic and acidic residues" evidence="5">
    <location>
        <begin position="1"/>
        <end position="13"/>
    </location>
</feature>
<evidence type="ECO:0000313" key="7">
    <source>
        <dbReference type="EMBL" id="GAO09598.1"/>
    </source>
</evidence>
<dbReference type="AlphaFoldDB" id="A0A0P4RAI1"/>
<keyword evidence="3" id="KW-0804">Transcription</keyword>
<dbReference type="PANTHER" id="PTHR30055:SF151">
    <property type="entry name" value="TRANSCRIPTIONAL REGULATORY PROTEIN"/>
    <property type="match status" value="1"/>
</dbReference>
<organism evidence="7 8">
    <name type="scientific">Streptomyces lydicamycinicus</name>
    <dbReference type="NCBI Taxonomy" id="1546107"/>
    <lineage>
        <taxon>Bacteria</taxon>
        <taxon>Bacillati</taxon>
        <taxon>Actinomycetota</taxon>
        <taxon>Actinomycetes</taxon>
        <taxon>Kitasatosporales</taxon>
        <taxon>Streptomycetaceae</taxon>
        <taxon>Streptomyces</taxon>
    </lineage>
</organism>